<accession>A0A402AJ50</accession>
<evidence type="ECO:0000313" key="2">
    <source>
        <dbReference type="EMBL" id="GCE19084.1"/>
    </source>
</evidence>
<dbReference type="Pfam" id="PF04073">
    <property type="entry name" value="tRNA_edit"/>
    <property type="match status" value="1"/>
</dbReference>
<evidence type="ECO:0000313" key="3">
    <source>
        <dbReference type="Proteomes" id="UP000287188"/>
    </source>
</evidence>
<reference evidence="3" key="1">
    <citation type="submission" date="2018-12" db="EMBL/GenBank/DDBJ databases">
        <title>Tengunoibacter tsumagoiensis gen. nov., sp. nov., Dictyobacter kobayashii sp. nov., D. alpinus sp. nov., and D. joshuensis sp. nov. and description of Dictyobacteraceae fam. nov. within the order Ktedonobacterales isolated from Tengu-no-mugimeshi.</title>
        <authorList>
            <person name="Wang C.M."/>
            <person name="Zheng Y."/>
            <person name="Sakai Y."/>
            <person name="Toyoda A."/>
            <person name="Minakuchi Y."/>
            <person name="Abe K."/>
            <person name="Yokota A."/>
            <person name="Yabe S."/>
        </authorList>
    </citation>
    <scope>NUCLEOTIDE SEQUENCE [LARGE SCALE GENOMIC DNA]</scope>
    <source>
        <strain evidence="3">Uno11</strain>
    </source>
</reference>
<evidence type="ECO:0000259" key="1">
    <source>
        <dbReference type="Pfam" id="PF04073"/>
    </source>
</evidence>
<proteinExistence type="predicted"/>
<sequence>MVPANQELNLRHFAHEIGSKAVHMAGHDQAEKLTGLKVGGISALALLNRPFDVYIDGSASQFDEIAISAGQRGVNLQLKVDDIIKLTSATSVRPS</sequence>
<dbReference type="EMBL" id="BIFS01000001">
    <property type="protein sequence ID" value="GCE19084.1"/>
    <property type="molecule type" value="Genomic_DNA"/>
</dbReference>
<dbReference type="PANTHER" id="PTHR30411:SF0">
    <property type="entry name" value="CYS-TRNA(PRO)_CYS-TRNA(CYS) DEACYLASE YBAK"/>
    <property type="match status" value="1"/>
</dbReference>
<gene>
    <name evidence="2" type="ORF">KDK_28840</name>
</gene>
<organism evidence="2 3">
    <name type="scientific">Dictyobacter kobayashii</name>
    <dbReference type="NCBI Taxonomy" id="2014872"/>
    <lineage>
        <taxon>Bacteria</taxon>
        <taxon>Bacillati</taxon>
        <taxon>Chloroflexota</taxon>
        <taxon>Ktedonobacteria</taxon>
        <taxon>Ktedonobacterales</taxon>
        <taxon>Dictyobacteraceae</taxon>
        <taxon>Dictyobacter</taxon>
    </lineage>
</organism>
<feature type="domain" description="YbaK/aminoacyl-tRNA synthetase-associated" evidence="1">
    <location>
        <begin position="1"/>
        <end position="86"/>
    </location>
</feature>
<dbReference type="InterPro" id="IPR036754">
    <property type="entry name" value="YbaK/aa-tRNA-synt-asso_dom_sf"/>
</dbReference>
<dbReference type="RefSeq" id="WP_246035540.1">
    <property type="nucleotide sequence ID" value="NZ_BIFS01000001.1"/>
</dbReference>
<dbReference type="Proteomes" id="UP000287188">
    <property type="component" value="Unassembled WGS sequence"/>
</dbReference>
<protein>
    <recommendedName>
        <fullName evidence="1">YbaK/aminoacyl-tRNA synthetase-associated domain-containing protein</fullName>
    </recommendedName>
</protein>
<dbReference type="InterPro" id="IPR007214">
    <property type="entry name" value="YbaK/aa-tRNA-synth-assoc-dom"/>
</dbReference>
<keyword evidence="3" id="KW-1185">Reference proteome</keyword>
<name>A0A402AJ50_9CHLR</name>
<dbReference type="GO" id="GO:0002161">
    <property type="term" value="F:aminoacyl-tRNA deacylase activity"/>
    <property type="evidence" value="ECO:0007669"/>
    <property type="project" value="InterPro"/>
</dbReference>
<dbReference type="AlphaFoldDB" id="A0A402AJ50"/>
<dbReference type="SUPFAM" id="SSF55826">
    <property type="entry name" value="YbaK/ProRS associated domain"/>
    <property type="match status" value="1"/>
</dbReference>
<dbReference type="Gene3D" id="3.90.960.10">
    <property type="entry name" value="YbaK/aminoacyl-tRNA synthetase-associated domain"/>
    <property type="match status" value="1"/>
</dbReference>
<comment type="caution">
    <text evidence="2">The sequence shown here is derived from an EMBL/GenBank/DDBJ whole genome shotgun (WGS) entry which is preliminary data.</text>
</comment>
<dbReference type="PANTHER" id="PTHR30411">
    <property type="entry name" value="CYTOPLASMIC PROTEIN"/>
    <property type="match status" value="1"/>
</dbReference>